<name>A0A2T2Y9H9_9BACT</name>
<evidence type="ECO:0000259" key="1">
    <source>
        <dbReference type="Pfam" id="PF12358"/>
    </source>
</evidence>
<comment type="caution">
    <text evidence="2">The sequence shown here is derived from an EMBL/GenBank/DDBJ whole genome shotgun (WGS) entry which is preliminary data.</text>
</comment>
<organism evidence="2 3">
    <name type="scientific">Adhaeribacter arboris</name>
    <dbReference type="NCBI Taxonomy" id="2072846"/>
    <lineage>
        <taxon>Bacteria</taxon>
        <taxon>Pseudomonadati</taxon>
        <taxon>Bacteroidota</taxon>
        <taxon>Cytophagia</taxon>
        <taxon>Cytophagales</taxon>
        <taxon>Hymenobacteraceae</taxon>
        <taxon>Adhaeribacter</taxon>
    </lineage>
</organism>
<dbReference type="InterPro" id="IPR022104">
    <property type="entry name" value="DUF3644"/>
</dbReference>
<dbReference type="AlphaFoldDB" id="A0A2T2Y9H9"/>
<proteinExistence type="predicted"/>
<evidence type="ECO:0000313" key="3">
    <source>
        <dbReference type="Proteomes" id="UP000240357"/>
    </source>
</evidence>
<sequence length="187" mass="21778">MSVEIVTKTRTRKYPIARSLLNSAIAHMTAAIEIQNKPYFSHRYEIVSALVITAWEKTLKSILYKKHFKIFKRNKRTIEFGDCLLAVKNQSDVKFDATYENLKLLYEYRNEAVHFYGESLDTIIFALLSESVHQFAKFLQNQFNRNLFSDKDLGLMPIAYQRPFTPEDFLTPFSASQNASVEVKKFS</sequence>
<dbReference type="RefSeq" id="WP_106925528.1">
    <property type="nucleotide sequence ID" value="NZ_PYFT01000001.1"/>
</dbReference>
<dbReference type="Proteomes" id="UP000240357">
    <property type="component" value="Unassembled WGS sequence"/>
</dbReference>
<dbReference type="OrthoDB" id="1398764at2"/>
<evidence type="ECO:0000313" key="2">
    <source>
        <dbReference type="EMBL" id="PSR52167.1"/>
    </source>
</evidence>
<dbReference type="EMBL" id="PYFT01000001">
    <property type="protein sequence ID" value="PSR52167.1"/>
    <property type="molecule type" value="Genomic_DNA"/>
</dbReference>
<protein>
    <recommendedName>
        <fullName evidence="1">DUF3644 domain-containing protein</fullName>
    </recommendedName>
</protein>
<dbReference type="Pfam" id="PF12358">
    <property type="entry name" value="DUF3644"/>
    <property type="match status" value="1"/>
</dbReference>
<feature type="domain" description="DUF3644" evidence="1">
    <location>
        <begin position="20"/>
        <end position="172"/>
    </location>
</feature>
<reference evidence="2 3" key="1">
    <citation type="submission" date="2018-03" db="EMBL/GenBank/DDBJ databases">
        <title>Adhaeribacter sp. HMF7605 Genome sequencing and assembly.</title>
        <authorList>
            <person name="Kang H."/>
            <person name="Kang J."/>
            <person name="Cha I."/>
            <person name="Kim H."/>
            <person name="Joh K."/>
        </authorList>
    </citation>
    <scope>NUCLEOTIDE SEQUENCE [LARGE SCALE GENOMIC DNA]</scope>
    <source>
        <strain evidence="2 3">HMF7605</strain>
    </source>
</reference>
<accession>A0A2T2Y9H9</accession>
<gene>
    <name evidence="2" type="ORF">AHMF7605_00835</name>
</gene>
<keyword evidence="3" id="KW-1185">Reference proteome</keyword>